<sequence>MSVTRQLATIARLRIELNTALRERAEAVAERDGARLVVAAQAEQIGANERHIAYLNGEREQIDAAHRAALADLAEAHRNLDEYDGVPAYDGDASMAALSDPASH</sequence>
<proteinExistence type="predicted"/>
<dbReference type="GeneID" id="60324608"/>
<name>A0A410TBQ7_9CAUD</name>
<organism evidence="1 2">
    <name type="scientific">Mycobacterium phage KiSi</name>
    <dbReference type="NCBI Taxonomy" id="2507856"/>
    <lineage>
        <taxon>Viruses</taxon>
        <taxon>Duplodnaviria</taxon>
        <taxon>Heunggongvirae</taxon>
        <taxon>Uroviricota</taxon>
        <taxon>Caudoviricetes</taxon>
        <taxon>Weiservirinae</taxon>
        <taxon>Anayavirus</taxon>
        <taxon>Anayavirus kisi</taxon>
    </lineage>
</organism>
<dbReference type="RefSeq" id="YP_009953141.1">
    <property type="nucleotide sequence ID" value="NC_051619.1"/>
</dbReference>
<reference evidence="1 2" key="1">
    <citation type="submission" date="2019-01" db="EMBL/GenBank/DDBJ databases">
        <authorList>
            <person name="Kinder M."/>
            <person name="Sitio E."/>
            <person name="Ackerson L."/>
            <person name="Anderson L."/>
            <person name="Cottrell A."/>
            <person name="Eggleston T."/>
            <person name="Kiefer A."/>
            <person name="Ukcamaj A."/>
            <person name="Vendrell P."/>
            <person name="Waytashek C."/>
            <person name="Yeo A."/>
            <person name="Braley A.B."/>
            <person name="Ettinger A.-S.H."/>
            <person name="Ettinger W.F."/>
            <person name="Anders K.R."/>
            <person name="Bradley K.W."/>
            <person name="Asai D.J."/>
            <person name="Bowman C.A."/>
            <person name="Russell D.A."/>
            <person name="Pope W.H."/>
            <person name="Jacobs-Sera D."/>
            <person name="Hendrix R.W."/>
            <person name="Hatfull G.F."/>
        </authorList>
    </citation>
    <scope>NUCLEOTIDE SEQUENCE [LARGE SCALE GENOMIC DNA]</scope>
</reference>
<dbReference type="EMBL" id="MK376955">
    <property type="protein sequence ID" value="QAU06468.1"/>
    <property type="molecule type" value="Genomic_DNA"/>
</dbReference>
<protein>
    <submittedName>
        <fullName evidence="1">Uncharacterized protein</fullName>
    </submittedName>
</protein>
<accession>A0A410TBQ7</accession>
<evidence type="ECO:0000313" key="2">
    <source>
        <dbReference type="Proteomes" id="UP000290331"/>
    </source>
</evidence>
<keyword evidence="2" id="KW-1185">Reference proteome</keyword>
<gene>
    <name evidence="1" type="primary">50</name>
    <name evidence="1" type="ORF">SEA_KISI_50</name>
</gene>
<evidence type="ECO:0000313" key="1">
    <source>
        <dbReference type="EMBL" id="QAU06468.1"/>
    </source>
</evidence>
<dbReference type="Proteomes" id="UP000290331">
    <property type="component" value="Segment"/>
</dbReference>
<dbReference type="KEGG" id="vg:60324608"/>